<dbReference type="GO" id="GO:0003824">
    <property type="term" value="F:catalytic activity"/>
    <property type="evidence" value="ECO:0007669"/>
    <property type="project" value="InterPro"/>
</dbReference>
<keyword evidence="2 3" id="KW-0040">ANK repeat</keyword>
<dbReference type="SUPFAM" id="SSF48403">
    <property type="entry name" value="Ankyrin repeat"/>
    <property type="match status" value="2"/>
</dbReference>
<proteinExistence type="predicted"/>
<evidence type="ECO:0000256" key="3">
    <source>
        <dbReference type="PROSITE-ProRule" id="PRU00023"/>
    </source>
</evidence>
<dbReference type="PROSITE" id="PS50088">
    <property type="entry name" value="ANK_REPEAT"/>
    <property type="match status" value="6"/>
</dbReference>
<dbReference type="Proteomes" id="UP000015100">
    <property type="component" value="Unassembled WGS sequence"/>
</dbReference>
<dbReference type="InterPro" id="IPR027417">
    <property type="entry name" value="P-loop_NTPase"/>
</dbReference>
<dbReference type="Pfam" id="PF12796">
    <property type="entry name" value="Ank_2"/>
    <property type="match status" value="3"/>
</dbReference>
<dbReference type="InterPro" id="IPR036770">
    <property type="entry name" value="Ankyrin_rpt-contain_sf"/>
</dbReference>
<feature type="repeat" description="ANK" evidence="3">
    <location>
        <begin position="1716"/>
        <end position="1748"/>
    </location>
</feature>
<dbReference type="Gene3D" id="3.40.50.1580">
    <property type="entry name" value="Nucleoside phosphorylase domain"/>
    <property type="match status" value="1"/>
</dbReference>
<dbReference type="eggNOG" id="KOG4177">
    <property type="taxonomic scope" value="Eukaryota"/>
</dbReference>
<feature type="repeat" description="ANK" evidence="3">
    <location>
        <begin position="1782"/>
        <end position="1814"/>
    </location>
</feature>
<dbReference type="PANTHER" id="PTHR24198:SF165">
    <property type="entry name" value="ANKYRIN REPEAT-CONTAINING PROTEIN-RELATED"/>
    <property type="match status" value="1"/>
</dbReference>
<sequence>MESSAIREAAVACQQSLKKCLEIPHLTENGWAENRLLDFNLWAAGAGVSAKGKLSLDERLSSKTEIKNTLANLLRLLKLFVDSCQEQVVEQSAEIDIAETRDDSKRPLAQLSESEIEARKDVEVTLDQIIRLTVAIRKAGSGARLKRADKSFDARNPLLKELQTFLKVVIPPRGFKTEEQLTTIQSRLIDANLRRRHRFSYAKKHSQKLAGKPSGSQPKKEPKVPVKQEFSASQQLENGPIDTQEIEQVAESDSKPIFAERAPSTIALTVETAASAVEGTIIFTEKKAARAPVTVISRISSKISYPRPPPTTRFQTVFKCPCCCQSLPIAFTERSQWKKHLAGDILPYTCILENCEAPLHLYLTRKDWENHIKTDHGQIWSCTVCEQSGEMAEFQKEDDIIHHLKSQHQNEVGADEIAMFVDASCSSKPVEVIGCPLCSGPEEGQDCFEHIAQCVHDFSLRSLPAPGEDDDPNNYFDVDSKNSSSQNTVPSSQAEDRQMEDLPELDYDSEKEAHETMVTQITESSLKSLAQPTGVDMGLRIQEWLLAESGKQNSNEEARPIEDVQISEDMSNRYNFTVGCIYTHPDIYFVANLLQDQDIFTIPISHSQSNYIGGQIGEHKVVHKTVLSDDYPLSITVREMIDEFPSIRIIIVLGIGSGIPDHVRLGDAVIGTDIVPLKLEEEADDTQLAHTSVNRPDSLRNAIAALKAKGAQDIYNRYEYLFQASISDWPILPQAYDRLTKSLSDIRFESDVSHVHSFASDSVPPCDQCDQSKATPMVISSIPGYHHGRIGSVKEPVRSGRDRDKYYSNIIPGFHPDLMCLESKSIDLWHSEGTPSRWKLKYDIPLLLVEGISDYGDSHNKGWEGPAAVSAATYVNSLLLELEKNDLEREFTIKSHMDAQTSHTQQEIDITPMVIEPNEIKAKDLSEHVHVGARCIFHWIACNFTTSDVNEWMEHVNGHVSSSEIFTPTLATKLAPTARSFDEVIQEEASLDDMPVSWECRFTDDCGYFIETGHKLAGWQNGIWKPKLEHIYQHLTKQGIPPENGQETERWLKFYRSLELCDDYDVYKASSSLNPKNYYPPAYLSPELKYERLLNWLTPVSYSDYLAEQLGKCKPGFSHILSDSIIKGWMKQSSRIIISQGIAGSGKTATTAIFVQKIGEIREQLEDPGFAYIFCRGGLEYQQTAAAILANVLKQLISTLRFNMAKFNDTMDALESLYVSYMRRGTAVPLSDVTDLLRSVVIHHKTIFILIDGITEVDDDNMERSNLILGLYSIQQYCDRLHIWITSPPDEWRENAMLSLGLRDICLDIGPNNEDIEKYFDYRLKQITPAKGVDIDTAWKLDFMNKLNENSEITWIKARAALEDYILSKTATAPIVVKEATETHHAETESLKNFRRGGSVEELNEILGTMGPDPVVGLYSDALANIRNIQNENLRNCIIDLLAWVTFARRPLTQSELFDIVRFGLDEETLGKLPHPLKLLPYCSQFIGNDAHEQDSIDLTDYSARKYLERELLKDKVAEFVFFPHLYISNKCIQYMSQPDFRYGPASSRLKYTELARQHPFYAYASTRWGYHTKLTNTTHETVITFLENDQLVSAANQSLHFADLDGARWRASTKYEAKGLHLAAYFDLTQYIGLMIEGQNKNIDCHDGAGFTPLQYAVRGGSAGAVGLLLKSGASINFTPGDDNHPLFLALIANDITVVNALIEAAVDLECTNQRNETPLCVAAKLGRSYLCDILTERGANLNAQNIEGDTPLLLALGKGNSDILKKLLKKGANPRVTNNNGETSIFLATRAGNSAMVKELLEYGADPCSEGSDGRSILFLAIAMGNTEIAGFLIEKGGDRVVSGQNGETALIYAARCGQAKIVELLSLDFAIMNVVDLKHMTAVMHAAQLGFQEVFTLIEDKYVELDELPECMRSNMPITIAAKSGQIEIVSTIINRYFFSGLESVQRSVVFSRDSEGKTALTHAVELGYIKIVEILLDVLRHSYLVDALENYNLLKIAVALGDEEMVKLFLKRKDRPSVLYNGAGYFRVEYPYENSVVRGDVTADFDYTRKIFIECGASEEFSGNFEYWSPTAVAANCGHDEILIELCDNKVLEPGMYDPRLEISPYDDQDLISPDPSGLTPLMLAAMNGHGNIVDFFIQKTSAVEGIALEDSIYHRIPYLWAWMNGHTQVADSIRHIMDQQRLSN</sequence>
<evidence type="ECO:0000259" key="5">
    <source>
        <dbReference type="Pfam" id="PF24883"/>
    </source>
</evidence>
<organism evidence="6 7">
    <name type="scientific">Dactylellina haptotyla (strain CBS 200.50)</name>
    <name type="common">Nematode-trapping fungus</name>
    <name type="synonym">Monacrosporium haptotylum</name>
    <dbReference type="NCBI Taxonomy" id="1284197"/>
    <lineage>
        <taxon>Eukaryota</taxon>
        <taxon>Fungi</taxon>
        <taxon>Dikarya</taxon>
        <taxon>Ascomycota</taxon>
        <taxon>Pezizomycotina</taxon>
        <taxon>Orbiliomycetes</taxon>
        <taxon>Orbiliales</taxon>
        <taxon>Orbiliaceae</taxon>
        <taxon>Dactylellina</taxon>
    </lineage>
</organism>
<feature type="repeat" description="ANK" evidence="3">
    <location>
        <begin position="1749"/>
        <end position="1781"/>
    </location>
</feature>
<evidence type="ECO:0000313" key="6">
    <source>
        <dbReference type="EMBL" id="EPS37718.1"/>
    </source>
</evidence>
<evidence type="ECO:0000256" key="4">
    <source>
        <dbReference type="SAM" id="MobiDB-lite"/>
    </source>
</evidence>
<evidence type="ECO:0000313" key="7">
    <source>
        <dbReference type="Proteomes" id="UP000015100"/>
    </source>
</evidence>
<keyword evidence="1" id="KW-0677">Repeat</keyword>
<dbReference type="PROSITE" id="PS50297">
    <property type="entry name" value="ANK_REP_REGION"/>
    <property type="match status" value="6"/>
</dbReference>
<name>S8BEM6_DACHA</name>
<dbReference type="Pfam" id="PF24883">
    <property type="entry name" value="NPHP3_N"/>
    <property type="match status" value="1"/>
</dbReference>
<dbReference type="HOGENOM" id="CLU_234291_0_0_1"/>
<dbReference type="SMART" id="SM00248">
    <property type="entry name" value="ANK"/>
    <property type="match status" value="13"/>
</dbReference>
<feature type="domain" description="Nephrocystin 3-like N-terminal" evidence="5">
    <location>
        <begin position="1119"/>
        <end position="1287"/>
    </location>
</feature>
<protein>
    <recommendedName>
        <fullName evidence="5">Nephrocystin 3-like N-terminal domain-containing protein</fullName>
    </recommendedName>
</protein>
<accession>S8BEM6</accession>
<dbReference type="InterPro" id="IPR035994">
    <property type="entry name" value="Nucleoside_phosphorylase_sf"/>
</dbReference>
<reference evidence="6 7" key="1">
    <citation type="journal article" date="2013" name="PLoS Genet.">
        <title>Genomic mechanisms accounting for the adaptation to parasitism in nematode-trapping fungi.</title>
        <authorList>
            <person name="Meerupati T."/>
            <person name="Andersson K.M."/>
            <person name="Friman E."/>
            <person name="Kumar D."/>
            <person name="Tunlid A."/>
            <person name="Ahren D."/>
        </authorList>
    </citation>
    <scope>NUCLEOTIDE SEQUENCE [LARGE SCALE GENOMIC DNA]</scope>
    <source>
        <strain evidence="6 7">CBS 200.50</strain>
    </source>
</reference>
<dbReference type="Gene3D" id="3.40.50.300">
    <property type="entry name" value="P-loop containing nucleotide triphosphate hydrolases"/>
    <property type="match status" value="1"/>
</dbReference>
<feature type="compositionally biased region" description="Polar residues" evidence="4">
    <location>
        <begin position="481"/>
        <end position="493"/>
    </location>
</feature>
<feature type="repeat" description="ANK" evidence="3">
    <location>
        <begin position="1650"/>
        <end position="1682"/>
    </location>
</feature>
<feature type="region of interest" description="Disordered" evidence="4">
    <location>
        <begin position="465"/>
        <end position="501"/>
    </location>
</feature>
<evidence type="ECO:0000256" key="1">
    <source>
        <dbReference type="ARBA" id="ARBA00022737"/>
    </source>
</evidence>
<dbReference type="EMBL" id="AQGS01000612">
    <property type="protein sequence ID" value="EPS37718.1"/>
    <property type="molecule type" value="Genomic_DNA"/>
</dbReference>
<evidence type="ECO:0000256" key="2">
    <source>
        <dbReference type="ARBA" id="ARBA00023043"/>
    </source>
</evidence>
<reference evidence="7" key="2">
    <citation type="submission" date="2013-04" db="EMBL/GenBank/DDBJ databases">
        <title>Genomic mechanisms accounting for the adaptation to parasitism in nematode-trapping fungi.</title>
        <authorList>
            <person name="Ahren D.G."/>
        </authorList>
    </citation>
    <scope>NUCLEOTIDE SEQUENCE [LARGE SCALE GENOMIC DNA]</scope>
    <source>
        <strain evidence="7">CBS 200.50</strain>
    </source>
</reference>
<dbReference type="SUPFAM" id="SSF53167">
    <property type="entry name" value="Purine and uridine phosphorylases"/>
    <property type="match status" value="1"/>
</dbReference>
<gene>
    <name evidence="6" type="ORF">H072_8571</name>
</gene>
<dbReference type="GO" id="GO:0009116">
    <property type="term" value="P:nucleoside metabolic process"/>
    <property type="evidence" value="ECO:0007669"/>
    <property type="project" value="InterPro"/>
</dbReference>
<dbReference type="STRING" id="1284197.S8BEM6"/>
<dbReference type="Pfam" id="PF00023">
    <property type="entry name" value="Ank"/>
    <property type="match status" value="2"/>
</dbReference>
<dbReference type="InterPro" id="IPR056884">
    <property type="entry name" value="NPHP3-like_N"/>
</dbReference>
<feature type="repeat" description="ANK" evidence="3">
    <location>
        <begin position="2121"/>
        <end position="2144"/>
    </location>
</feature>
<dbReference type="OrthoDB" id="20872at2759"/>
<keyword evidence="7" id="KW-1185">Reference proteome</keyword>
<dbReference type="PANTHER" id="PTHR24198">
    <property type="entry name" value="ANKYRIN REPEAT AND PROTEIN KINASE DOMAIN-CONTAINING PROTEIN"/>
    <property type="match status" value="1"/>
</dbReference>
<comment type="caution">
    <text evidence="6">The sequence shown here is derived from an EMBL/GenBank/DDBJ whole genome shotgun (WGS) entry which is preliminary data.</text>
</comment>
<dbReference type="Gene3D" id="1.25.40.20">
    <property type="entry name" value="Ankyrin repeat-containing domain"/>
    <property type="match status" value="3"/>
</dbReference>
<feature type="repeat" description="ANK" evidence="3">
    <location>
        <begin position="1815"/>
        <end position="1847"/>
    </location>
</feature>
<feature type="region of interest" description="Disordered" evidence="4">
    <location>
        <begin position="202"/>
        <end position="239"/>
    </location>
</feature>
<dbReference type="InterPro" id="IPR002110">
    <property type="entry name" value="Ankyrin_rpt"/>
</dbReference>